<dbReference type="EMBL" id="GL945439">
    <property type="protein sequence ID" value="EGO20920.1"/>
    <property type="molecule type" value="Genomic_DNA"/>
</dbReference>
<keyword evidence="2" id="KW-1133">Transmembrane helix</keyword>
<feature type="transmembrane region" description="Helical" evidence="2">
    <location>
        <begin position="12"/>
        <end position="34"/>
    </location>
</feature>
<feature type="transmembrane region" description="Helical" evidence="2">
    <location>
        <begin position="79"/>
        <end position="96"/>
    </location>
</feature>
<dbReference type="RefSeq" id="XP_007321877.1">
    <property type="nucleotide sequence ID" value="XM_007321815.1"/>
</dbReference>
<reference evidence="4" key="1">
    <citation type="journal article" date="2011" name="Science">
        <title>The plant cell wall-decomposing machinery underlies the functional diversity of forest fungi.</title>
        <authorList>
            <person name="Eastwood D.C."/>
            <person name="Floudas D."/>
            <person name="Binder M."/>
            <person name="Majcherczyk A."/>
            <person name="Schneider P."/>
            <person name="Aerts A."/>
            <person name="Asiegbu F.O."/>
            <person name="Baker S.E."/>
            <person name="Barry K."/>
            <person name="Bendiksby M."/>
            <person name="Blumentritt M."/>
            <person name="Coutinho P.M."/>
            <person name="Cullen D."/>
            <person name="de Vries R.P."/>
            <person name="Gathman A."/>
            <person name="Goodell B."/>
            <person name="Henrissat B."/>
            <person name="Ihrmark K."/>
            <person name="Kauserud H."/>
            <person name="Kohler A."/>
            <person name="LaButti K."/>
            <person name="Lapidus A."/>
            <person name="Lavin J.L."/>
            <person name="Lee Y.-H."/>
            <person name="Lindquist E."/>
            <person name="Lilly W."/>
            <person name="Lucas S."/>
            <person name="Morin E."/>
            <person name="Murat C."/>
            <person name="Oguiza J.A."/>
            <person name="Park J."/>
            <person name="Pisabarro A.G."/>
            <person name="Riley R."/>
            <person name="Rosling A."/>
            <person name="Salamov A."/>
            <person name="Schmidt O."/>
            <person name="Schmutz J."/>
            <person name="Skrede I."/>
            <person name="Stenlid J."/>
            <person name="Wiebenga A."/>
            <person name="Xie X."/>
            <person name="Kuees U."/>
            <person name="Hibbett D.S."/>
            <person name="Hoffmeister D."/>
            <person name="Hoegberg N."/>
            <person name="Martin F."/>
            <person name="Grigoriev I.V."/>
            <person name="Watkinson S.C."/>
        </authorList>
    </citation>
    <scope>NUCLEOTIDE SEQUENCE [LARGE SCALE GENOMIC DNA]</scope>
    <source>
        <strain evidence="4">S7.9</strain>
    </source>
</reference>
<keyword evidence="2" id="KW-0472">Membrane</keyword>
<dbReference type="OrthoDB" id="3065653at2759"/>
<name>F8P653_SERL9</name>
<feature type="region of interest" description="Disordered" evidence="1">
    <location>
        <begin position="168"/>
        <end position="188"/>
    </location>
</feature>
<feature type="compositionally biased region" description="Low complexity" evidence="1">
    <location>
        <begin position="178"/>
        <end position="188"/>
    </location>
</feature>
<evidence type="ECO:0000256" key="2">
    <source>
        <dbReference type="SAM" id="Phobius"/>
    </source>
</evidence>
<accession>F8P653</accession>
<keyword evidence="2" id="KW-0812">Transmembrane</keyword>
<dbReference type="HOGENOM" id="CLU_072392_1_0_1"/>
<dbReference type="AlphaFoldDB" id="F8P653"/>
<dbReference type="GeneID" id="18820623"/>
<evidence type="ECO:0000313" key="3">
    <source>
        <dbReference type="EMBL" id="EGO20920.1"/>
    </source>
</evidence>
<feature type="transmembrane region" description="Helical" evidence="2">
    <location>
        <begin position="46"/>
        <end position="67"/>
    </location>
</feature>
<gene>
    <name evidence="3" type="ORF">SERLADRAFT_475312</name>
</gene>
<feature type="region of interest" description="Disordered" evidence="1">
    <location>
        <begin position="271"/>
        <end position="293"/>
    </location>
</feature>
<protein>
    <submittedName>
        <fullName evidence="3">Uncharacterized protein</fullName>
    </submittedName>
</protein>
<feature type="transmembrane region" description="Helical" evidence="2">
    <location>
        <begin position="116"/>
        <end position="143"/>
    </location>
</feature>
<evidence type="ECO:0000313" key="4">
    <source>
        <dbReference type="Proteomes" id="UP000008064"/>
    </source>
</evidence>
<dbReference type="KEGG" id="sla:SERLADRAFT_475312"/>
<organism evidence="4">
    <name type="scientific">Serpula lacrymans var. lacrymans (strain S7.9)</name>
    <name type="common">Dry rot fungus</name>
    <dbReference type="NCBI Taxonomy" id="578457"/>
    <lineage>
        <taxon>Eukaryota</taxon>
        <taxon>Fungi</taxon>
        <taxon>Dikarya</taxon>
        <taxon>Basidiomycota</taxon>
        <taxon>Agaricomycotina</taxon>
        <taxon>Agaricomycetes</taxon>
        <taxon>Agaricomycetidae</taxon>
        <taxon>Boletales</taxon>
        <taxon>Coniophorineae</taxon>
        <taxon>Serpulaceae</taxon>
        <taxon>Serpula</taxon>
    </lineage>
</organism>
<dbReference type="Proteomes" id="UP000008064">
    <property type="component" value="Unassembled WGS sequence"/>
</dbReference>
<sequence>MEFPNVFMKTRAVAFSFIIIASFLWVILLSLELFTRWDVSSTSNRSLVVVLLLVNTITIIMLPVLLLLGFRVWLDAARLFFLLIAHIGTAAAFTYWNPKFQCPDQTPDQYGVCKLINIYTLIGCWIIPVVLVLYSGILAFTIYRGYPMEEEMQGIDNSTVGRQSILPIMNPEKERRPSTTSNSSISPLSKPAHISFSMPSCSSSSPVGRLSLDPHRISSKHLTPASRDVRRFTADHKSLTSAADAALRRHISSPASSFNPDRMQVDMYQKEPIAGNSRRSAGRLSKPLPPWYF</sequence>
<proteinExistence type="predicted"/>
<evidence type="ECO:0000256" key="1">
    <source>
        <dbReference type="SAM" id="MobiDB-lite"/>
    </source>
</evidence>